<dbReference type="InterPro" id="IPR011990">
    <property type="entry name" value="TPR-like_helical_dom_sf"/>
</dbReference>
<dbReference type="CDD" id="cd00093">
    <property type="entry name" value="HTH_XRE"/>
    <property type="match status" value="1"/>
</dbReference>
<organism evidence="3 4">
    <name type="scientific">Amycolatopsis oliviviridis</name>
    <dbReference type="NCBI Taxonomy" id="1471590"/>
    <lineage>
        <taxon>Bacteria</taxon>
        <taxon>Bacillati</taxon>
        <taxon>Actinomycetota</taxon>
        <taxon>Actinomycetes</taxon>
        <taxon>Pseudonocardiales</taxon>
        <taxon>Pseudonocardiaceae</taxon>
        <taxon>Amycolatopsis</taxon>
    </lineage>
</organism>
<dbReference type="Gene3D" id="1.25.40.10">
    <property type="entry name" value="Tetratricopeptide repeat domain"/>
    <property type="match status" value="1"/>
</dbReference>
<gene>
    <name evidence="3" type="ORF">GCM10017790_51220</name>
</gene>
<dbReference type="InterPro" id="IPR010982">
    <property type="entry name" value="Lambda_DNA-bd_dom_sf"/>
</dbReference>
<dbReference type="SUPFAM" id="SSF47413">
    <property type="entry name" value="lambda repressor-like DNA-binding domains"/>
    <property type="match status" value="1"/>
</dbReference>
<protein>
    <submittedName>
        <fullName evidence="3">Transcriptional regulator</fullName>
    </submittedName>
</protein>
<evidence type="ECO:0000313" key="3">
    <source>
        <dbReference type="EMBL" id="GHH25528.1"/>
    </source>
</evidence>
<dbReference type="PANTHER" id="PTHR46797:SF1">
    <property type="entry name" value="METHYLPHOSPHONATE SYNTHASE"/>
    <property type="match status" value="1"/>
</dbReference>
<sequence>MWDRARNLSARSPVSFSVMGEEVGGRLRRLRAERGLTQRELAEPHYTAAYVSSVETGARTPSGDALRHFAARLGVDVGELLGVTSPRDDVRLDLDIAAAAADFLAGNGSAPKMRRLARRAEEIGRPRQAGLAWLWLARFTEGGTRSRLVAASEAALADDIPPYRELAAALRANVLISLGEPHHAMHLLETALDASLARHPHPVLLLTLHAYLAEGRLRLGETTQAAHHAGEALRLTRGGEEILAELTGNQHRLAEAYLAEGRVPDAVAAVSVLHDLLHERALRPVLARCLFARALIRRADDLEGALADLRASRAAAADHAVTLELADVCRELGRLDDAAALLAEATEGIPAGSPLSASLKFQQGSLALARGDLEGAEAGFTHAIDVAALRDARGVLAASVDKAGELLRDQGRSDEAADLLRRGLLLLGAEEDVPT</sequence>
<keyword evidence="1" id="KW-0238">DNA-binding</keyword>
<dbReference type="Gene3D" id="1.10.260.40">
    <property type="entry name" value="lambda repressor-like DNA-binding domains"/>
    <property type="match status" value="1"/>
</dbReference>
<keyword evidence="4" id="KW-1185">Reference proteome</keyword>
<evidence type="ECO:0000256" key="1">
    <source>
        <dbReference type="ARBA" id="ARBA00023125"/>
    </source>
</evidence>
<dbReference type="SMART" id="SM00530">
    <property type="entry name" value="HTH_XRE"/>
    <property type="match status" value="1"/>
</dbReference>
<evidence type="ECO:0000313" key="4">
    <source>
        <dbReference type="Proteomes" id="UP000635387"/>
    </source>
</evidence>
<dbReference type="InterPro" id="IPR050807">
    <property type="entry name" value="TransReg_Diox_bact_type"/>
</dbReference>
<dbReference type="Proteomes" id="UP000635387">
    <property type="component" value="Unassembled WGS sequence"/>
</dbReference>
<dbReference type="Pfam" id="PF13560">
    <property type="entry name" value="HTH_31"/>
    <property type="match status" value="1"/>
</dbReference>
<dbReference type="InterPro" id="IPR001387">
    <property type="entry name" value="Cro/C1-type_HTH"/>
</dbReference>
<reference evidence="4" key="1">
    <citation type="journal article" date="2019" name="Int. J. Syst. Evol. Microbiol.">
        <title>The Global Catalogue of Microorganisms (GCM) 10K type strain sequencing project: providing services to taxonomists for standard genome sequencing and annotation.</title>
        <authorList>
            <consortium name="The Broad Institute Genomics Platform"/>
            <consortium name="The Broad Institute Genome Sequencing Center for Infectious Disease"/>
            <person name="Wu L."/>
            <person name="Ma J."/>
        </authorList>
    </citation>
    <scope>NUCLEOTIDE SEQUENCE [LARGE SCALE GENOMIC DNA]</scope>
    <source>
        <strain evidence="4">CGMCC 4.7683</strain>
    </source>
</reference>
<dbReference type="PANTHER" id="PTHR46797">
    <property type="entry name" value="HTH-TYPE TRANSCRIPTIONAL REGULATOR"/>
    <property type="match status" value="1"/>
</dbReference>
<dbReference type="PROSITE" id="PS50943">
    <property type="entry name" value="HTH_CROC1"/>
    <property type="match status" value="1"/>
</dbReference>
<dbReference type="SUPFAM" id="SSF48452">
    <property type="entry name" value="TPR-like"/>
    <property type="match status" value="2"/>
</dbReference>
<name>A0ABQ3LWM7_9PSEU</name>
<feature type="domain" description="HTH cro/C1-type" evidence="2">
    <location>
        <begin position="27"/>
        <end position="80"/>
    </location>
</feature>
<accession>A0ABQ3LWM7</accession>
<comment type="caution">
    <text evidence="3">The sequence shown here is derived from an EMBL/GenBank/DDBJ whole genome shotgun (WGS) entry which is preliminary data.</text>
</comment>
<proteinExistence type="predicted"/>
<evidence type="ECO:0000259" key="2">
    <source>
        <dbReference type="PROSITE" id="PS50943"/>
    </source>
</evidence>
<dbReference type="EMBL" id="BNAY01000006">
    <property type="protein sequence ID" value="GHH25528.1"/>
    <property type="molecule type" value="Genomic_DNA"/>
</dbReference>